<evidence type="ECO:0000313" key="1">
    <source>
        <dbReference type="EMBL" id="GKT34738.1"/>
    </source>
</evidence>
<protein>
    <submittedName>
        <fullName evidence="1">Uncharacterized protein</fullName>
    </submittedName>
</protein>
<dbReference type="EMBL" id="BQXS01010859">
    <property type="protein sequence ID" value="GKT34738.1"/>
    <property type="molecule type" value="Genomic_DNA"/>
</dbReference>
<keyword evidence="2" id="KW-1185">Reference proteome</keyword>
<sequence length="126" mass="14939">MLEEHSQSRNPFSIAELETLKTTIEEYDFDSHWSCYTDLLFVDNIDRIQAHFEMIRTPSDIIANRTEFTLLLECISMTLSRCFYLGPISMKAKKDISWLFEKIYIPMLKVEETLSDDHFINQLTEF</sequence>
<gene>
    <name evidence="1" type="ORF">ADUPG1_008034</name>
</gene>
<proteinExistence type="predicted"/>
<organism evidence="1 2">
    <name type="scientific">Aduncisulcus paluster</name>
    <dbReference type="NCBI Taxonomy" id="2918883"/>
    <lineage>
        <taxon>Eukaryota</taxon>
        <taxon>Metamonada</taxon>
        <taxon>Carpediemonas-like organisms</taxon>
        <taxon>Aduncisulcus</taxon>
    </lineage>
</organism>
<reference evidence="1" key="1">
    <citation type="submission" date="2022-03" db="EMBL/GenBank/DDBJ databases">
        <title>Draft genome sequence of Aduncisulcus paluster, a free-living microaerophilic Fornicata.</title>
        <authorList>
            <person name="Yuyama I."/>
            <person name="Kume K."/>
            <person name="Tamura T."/>
            <person name="Inagaki Y."/>
            <person name="Hashimoto T."/>
        </authorList>
    </citation>
    <scope>NUCLEOTIDE SEQUENCE</scope>
    <source>
        <strain evidence="1">NY0171</strain>
    </source>
</reference>
<name>A0ABQ5KT08_9EUKA</name>
<dbReference type="Proteomes" id="UP001057375">
    <property type="component" value="Unassembled WGS sequence"/>
</dbReference>
<evidence type="ECO:0000313" key="2">
    <source>
        <dbReference type="Proteomes" id="UP001057375"/>
    </source>
</evidence>
<feature type="non-terminal residue" evidence="1">
    <location>
        <position position="126"/>
    </location>
</feature>
<comment type="caution">
    <text evidence="1">The sequence shown here is derived from an EMBL/GenBank/DDBJ whole genome shotgun (WGS) entry which is preliminary data.</text>
</comment>
<accession>A0ABQ5KT08</accession>